<dbReference type="AlphaFoldDB" id="A0A2W4W1F8"/>
<comment type="caution">
    <text evidence="1">The sequence shown here is derived from an EMBL/GenBank/DDBJ whole genome shotgun (WGS) entry which is preliminary data.</text>
</comment>
<proteinExistence type="predicted"/>
<sequence>MDSIAHRLEGLANTATSLKQRELCDEAQPFGAGWMASEAEMQALRRWMYKLNCYVRLVQPLNNQPNK</sequence>
<reference evidence="2" key="1">
    <citation type="submission" date="2018-04" db="EMBL/GenBank/DDBJ databases">
        <authorList>
            <person name="Cornet L."/>
        </authorList>
    </citation>
    <scope>NUCLEOTIDE SEQUENCE [LARGE SCALE GENOMIC DNA]</scope>
</reference>
<reference evidence="1 2" key="2">
    <citation type="submission" date="2018-06" db="EMBL/GenBank/DDBJ databases">
        <title>Metagenomic assembly of (sub)arctic Cyanobacteria and their associated microbiome from non-axenic cultures.</title>
        <authorList>
            <person name="Baurain D."/>
        </authorList>
    </citation>
    <scope>NUCLEOTIDE SEQUENCE [LARGE SCALE GENOMIC DNA]</scope>
    <source>
        <strain evidence="1">ULC129bin1</strain>
    </source>
</reference>
<protein>
    <submittedName>
        <fullName evidence="1">Uncharacterized protein</fullName>
    </submittedName>
</protein>
<name>A0A2W4W1F8_9CYAN</name>
<organism evidence="1 2">
    <name type="scientific">Leptolyngbya foveolarum</name>
    <dbReference type="NCBI Taxonomy" id="47253"/>
    <lineage>
        <taxon>Bacteria</taxon>
        <taxon>Bacillati</taxon>
        <taxon>Cyanobacteriota</taxon>
        <taxon>Cyanophyceae</taxon>
        <taxon>Leptolyngbyales</taxon>
        <taxon>Leptolyngbyaceae</taxon>
        <taxon>Leptolyngbya group</taxon>
        <taxon>Leptolyngbya</taxon>
    </lineage>
</organism>
<evidence type="ECO:0000313" key="2">
    <source>
        <dbReference type="Proteomes" id="UP000249354"/>
    </source>
</evidence>
<dbReference type="EMBL" id="QBMC01000055">
    <property type="protein sequence ID" value="PZO18391.1"/>
    <property type="molecule type" value="Genomic_DNA"/>
</dbReference>
<accession>A0A2W4W1F8</accession>
<gene>
    <name evidence="1" type="ORF">DCF25_09880</name>
</gene>
<dbReference type="Proteomes" id="UP000249354">
    <property type="component" value="Unassembled WGS sequence"/>
</dbReference>
<evidence type="ECO:0000313" key="1">
    <source>
        <dbReference type="EMBL" id="PZO18391.1"/>
    </source>
</evidence>